<keyword evidence="2" id="KW-1185">Reference proteome</keyword>
<accession>N2A6W7</accession>
<organism evidence="1 2">
    <name type="scientific">Eubacterium plexicaudatum ASF492</name>
    <dbReference type="NCBI Taxonomy" id="1235802"/>
    <lineage>
        <taxon>Bacteria</taxon>
        <taxon>Bacillati</taxon>
        <taxon>Bacillota</taxon>
        <taxon>Clostridia</taxon>
        <taxon>Eubacteriales</taxon>
        <taxon>Eubacteriaceae</taxon>
        <taxon>Eubacterium</taxon>
    </lineage>
</organism>
<evidence type="ECO:0000313" key="1">
    <source>
        <dbReference type="EMBL" id="EMZ20119.1"/>
    </source>
</evidence>
<dbReference type="AlphaFoldDB" id="N2A6W7"/>
<gene>
    <name evidence="1" type="ORF">C823_05205</name>
</gene>
<sequence length="494" mass="57915">MAVTDEQAVKLFNEFVEVCIMVVKDAHAFIGTHDLKRSPLLMDKYPALDNAYFFDEKYFDEEYREKIPFLKYKIPKYEMKSYPENKKYYPSIFEGYRTEYIDLKKYEKINDIRQWINSEPEMLRLFTDKGELSDYIIRGIVSDIVERYLFITNATEIIPDDMEELIKPYVAERLLFYLEETLYFDIGIPICLATFAKDAIKIDESVEIIRIPEQLQKARQIICKYEVAKEDWVAACATHMIVLHNYNYKKDGDYSFDSIMQDYTCYPLEKIDEIFGMIRVATGYHIGYEHIFCIPKDWIYETIADLNAVYGAKSHFVNPKFVKMSWANLPVSFVTEAQCDEIASLYESYKNNVKKLKFPIMRFNRCMLRDEVDDMTTDACIGLESLLAGSTHTEITNAIASRIPLVFSKVGDPKYLATNGRGYMKKIYNLRSRIVHGDELKDRDIYMDNGENRIYIPKMAVDFLRLTLLFMIKNPTYLKVEEIDAYIDSLVLNS</sequence>
<comment type="caution">
    <text evidence="1">The sequence shown here is derived from an EMBL/GenBank/DDBJ whole genome shotgun (WGS) entry which is preliminary data.</text>
</comment>
<dbReference type="OrthoDB" id="8368982at2"/>
<dbReference type="eggNOG" id="ENOG5030B8A">
    <property type="taxonomic scope" value="Bacteria"/>
</dbReference>
<proteinExistence type="predicted"/>
<dbReference type="HOGENOM" id="CLU_538304_0_0_9"/>
<dbReference type="Proteomes" id="UP000012589">
    <property type="component" value="Unassembled WGS sequence"/>
</dbReference>
<reference evidence="1 2" key="1">
    <citation type="journal article" date="2014" name="Genome Announc.">
        <title>Draft genome sequences of the altered schaedler flora, a defined bacterial community from gnotobiotic mice.</title>
        <authorList>
            <person name="Wannemuehler M.J."/>
            <person name="Overstreet A.M."/>
            <person name="Ward D.V."/>
            <person name="Phillips G.J."/>
        </authorList>
    </citation>
    <scope>NUCLEOTIDE SEQUENCE [LARGE SCALE GENOMIC DNA]</scope>
    <source>
        <strain evidence="1 2">ASF492</strain>
    </source>
</reference>
<dbReference type="STRING" id="1235802.C823_05205"/>
<protein>
    <submittedName>
        <fullName evidence="1">Uncharacterized protein</fullName>
    </submittedName>
</protein>
<dbReference type="EMBL" id="AQFT01000150">
    <property type="protein sequence ID" value="EMZ20119.1"/>
    <property type="molecule type" value="Genomic_DNA"/>
</dbReference>
<evidence type="ECO:0000313" key="2">
    <source>
        <dbReference type="Proteomes" id="UP000012589"/>
    </source>
</evidence>
<name>N2A6W7_9FIRM</name>
<dbReference type="PATRIC" id="fig|1235802.3.peg.5493"/>